<dbReference type="SUPFAM" id="SSF55729">
    <property type="entry name" value="Acyl-CoA N-acyltransferases (Nat)"/>
    <property type="match status" value="1"/>
</dbReference>
<dbReference type="PANTHER" id="PTHR43877:SF2">
    <property type="entry name" value="AMINOALKYLPHOSPHONATE N-ACETYLTRANSFERASE-RELATED"/>
    <property type="match status" value="1"/>
</dbReference>
<evidence type="ECO:0000256" key="2">
    <source>
        <dbReference type="ARBA" id="ARBA00023315"/>
    </source>
</evidence>
<reference evidence="4 5" key="1">
    <citation type="submission" date="2023-07" db="EMBL/GenBank/DDBJ databases">
        <title>Sequencing the genomes of 1000 actinobacteria strains.</title>
        <authorList>
            <person name="Klenk H.-P."/>
        </authorList>
    </citation>
    <scope>NUCLEOTIDE SEQUENCE [LARGE SCALE GENOMIC DNA]</scope>
    <source>
        <strain evidence="4 5">DSM 45554</strain>
    </source>
</reference>
<comment type="caution">
    <text evidence="4">The sequence shown here is derived from an EMBL/GenBank/DDBJ whole genome shotgun (WGS) entry which is preliminary data.</text>
</comment>
<evidence type="ECO:0000313" key="5">
    <source>
        <dbReference type="Proteomes" id="UP001183585"/>
    </source>
</evidence>
<evidence type="ECO:0000256" key="1">
    <source>
        <dbReference type="ARBA" id="ARBA00022679"/>
    </source>
</evidence>
<gene>
    <name evidence="4" type="ORF">J2S48_002518</name>
</gene>
<keyword evidence="1" id="KW-0808">Transferase</keyword>
<dbReference type="RefSeq" id="WP_274991789.1">
    <property type="nucleotide sequence ID" value="NZ_JAJQQP010000001.1"/>
</dbReference>
<dbReference type="EMBL" id="JAVDYE010000001">
    <property type="protein sequence ID" value="MDR7383003.1"/>
    <property type="molecule type" value="Genomic_DNA"/>
</dbReference>
<dbReference type="Pfam" id="PF00583">
    <property type="entry name" value="Acetyltransf_1"/>
    <property type="match status" value="1"/>
</dbReference>
<accession>A0ABU2CNT2</accession>
<dbReference type="InterPro" id="IPR016181">
    <property type="entry name" value="Acyl_CoA_acyltransferase"/>
</dbReference>
<proteinExistence type="predicted"/>
<sequence length="183" mass="19415">MSDERQVAEARAGERRAVEVRDAVPAEYEAVGKIVAEAFFADGQLDAPGSAFYADVLRDVASRADAAEIIVALDDGVVRGGVTFVPRGGPMADIAQDGEAEIRMLGVAPDAQGQGVGTALVRECIARSAGARRIVLSTQTVAHGAHRLYERLGFRREPARAWAPVPGVDLLCYALELTCPAER</sequence>
<dbReference type="InterPro" id="IPR000182">
    <property type="entry name" value="GNAT_dom"/>
</dbReference>
<feature type="domain" description="N-acetyltransferase" evidence="3">
    <location>
        <begin position="18"/>
        <end position="182"/>
    </location>
</feature>
<dbReference type="CDD" id="cd04301">
    <property type="entry name" value="NAT_SF"/>
    <property type="match status" value="1"/>
</dbReference>
<dbReference type="PANTHER" id="PTHR43877">
    <property type="entry name" value="AMINOALKYLPHOSPHONATE N-ACETYLTRANSFERASE-RELATED-RELATED"/>
    <property type="match status" value="1"/>
</dbReference>
<keyword evidence="2" id="KW-0012">Acyltransferase</keyword>
<dbReference type="InterPro" id="IPR050832">
    <property type="entry name" value="Bact_Acetyltransf"/>
</dbReference>
<evidence type="ECO:0000259" key="3">
    <source>
        <dbReference type="PROSITE" id="PS51186"/>
    </source>
</evidence>
<dbReference type="PROSITE" id="PS51186">
    <property type="entry name" value="GNAT"/>
    <property type="match status" value="1"/>
</dbReference>
<protein>
    <submittedName>
        <fullName evidence="4">Ribosomal protein S18 acetylase RimI-like enzyme</fullName>
    </submittedName>
</protein>
<evidence type="ECO:0000313" key="4">
    <source>
        <dbReference type="EMBL" id="MDR7383003.1"/>
    </source>
</evidence>
<name>A0ABU2CNT2_9MICO</name>
<keyword evidence="5" id="KW-1185">Reference proteome</keyword>
<organism evidence="4 5">
    <name type="scientific">Promicromonospora iranensis</name>
    <dbReference type="NCBI Taxonomy" id="1105144"/>
    <lineage>
        <taxon>Bacteria</taxon>
        <taxon>Bacillati</taxon>
        <taxon>Actinomycetota</taxon>
        <taxon>Actinomycetes</taxon>
        <taxon>Micrococcales</taxon>
        <taxon>Promicromonosporaceae</taxon>
        <taxon>Promicromonospora</taxon>
    </lineage>
</organism>
<dbReference type="Gene3D" id="3.40.630.30">
    <property type="match status" value="1"/>
</dbReference>
<dbReference type="Proteomes" id="UP001183585">
    <property type="component" value="Unassembled WGS sequence"/>
</dbReference>